<protein>
    <recommendedName>
        <fullName evidence="5">Lipoprotein</fullName>
    </recommendedName>
</protein>
<comment type="caution">
    <text evidence="3">The sequence shown here is derived from an EMBL/GenBank/DDBJ whole genome shotgun (WGS) entry which is preliminary data.</text>
</comment>
<gene>
    <name evidence="3" type="ORF">J9317_18910</name>
</gene>
<evidence type="ECO:0000313" key="3">
    <source>
        <dbReference type="EMBL" id="MBS2970815.1"/>
    </source>
</evidence>
<dbReference type="PROSITE" id="PS51257">
    <property type="entry name" value="PROKAR_LIPOPROTEIN"/>
    <property type="match status" value="1"/>
</dbReference>
<keyword evidence="4" id="KW-1185">Reference proteome</keyword>
<evidence type="ECO:0000313" key="4">
    <source>
        <dbReference type="Proteomes" id="UP000682403"/>
    </source>
</evidence>
<evidence type="ECO:0000256" key="2">
    <source>
        <dbReference type="SAM" id="SignalP"/>
    </source>
</evidence>
<feature type="chain" id="PRO_5046817943" description="Lipoprotein" evidence="2">
    <location>
        <begin position="19"/>
        <end position="87"/>
    </location>
</feature>
<feature type="compositionally biased region" description="Basic and acidic residues" evidence="1">
    <location>
        <begin position="71"/>
        <end position="87"/>
    </location>
</feature>
<evidence type="ECO:0000256" key="1">
    <source>
        <dbReference type="SAM" id="MobiDB-lite"/>
    </source>
</evidence>
<organism evidence="3 4">
    <name type="scientific">Metabacillus flavus</name>
    <dbReference type="NCBI Taxonomy" id="2823519"/>
    <lineage>
        <taxon>Bacteria</taxon>
        <taxon>Bacillati</taxon>
        <taxon>Bacillota</taxon>
        <taxon>Bacilli</taxon>
        <taxon>Bacillales</taxon>
        <taxon>Bacillaceae</taxon>
        <taxon>Metabacillus</taxon>
    </lineage>
</organism>
<dbReference type="EMBL" id="JAGVRK010000001">
    <property type="protein sequence ID" value="MBS2970815.1"/>
    <property type="molecule type" value="Genomic_DNA"/>
</dbReference>
<name>A0ABS5LJ92_9BACI</name>
<evidence type="ECO:0008006" key="5">
    <source>
        <dbReference type="Google" id="ProtNLM"/>
    </source>
</evidence>
<sequence>MKKVFGLLTVLFLTASLAGCSDDPDPEEKKDENPPVEQENYNMDMKNGNMSPGSMRHGRYPQEQDGDMDQETERRKEEMMKKDMKKD</sequence>
<proteinExistence type="predicted"/>
<accession>A0ABS5LJ92</accession>
<keyword evidence="2" id="KW-0732">Signal</keyword>
<dbReference type="Proteomes" id="UP000682403">
    <property type="component" value="Unassembled WGS sequence"/>
</dbReference>
<reference evidence="3 4" key="1">
    <citation type="submission" date="2021-04" db="EMBL/GenBank/DDBJ databases">
        <title>Metabacillus sp. strain KIGAM252 whole genome sequence.</title>
        <authorList>
            <person name="Seo M.-J."/>
            <person name="Cho E.-S."/>
            <person name="Hwang C.Y."/>
            <person name="Yoon D.J."/>
        </authorList>
    </citation>
    <scope>NUCLEOTIDE SEQUENCE [LARGE SCALE GENOMIC DNA]</scope>
    <source>
        <strain evidence="3 4">KIGAM252</strain>
    </source>
</reference>
<feature type="region of interest" description="Disordered" evidence="1">
    <location>
        <begin position="17"/>
        <end position="87"/>
    </location>
</feature>
<feature type="signal peptide" evidence="2">
    <location>
        <begin position="1"/>
        <end position="18"/>
    </location>
</feature>
<dbReference type="RefSeq" id="WP_211561492.1">
    <property type="nucleotide sequence ID" value="NZ_JAGVRK010000001.1"/>
</dbReference>